<dbReference type="InterPro" id="IPR001736">
    <property type="entry name" value="PLipase_D/transphosphatidylase"/>
</dbReference>
<keyword evidence="3" id="KW-1185">Reference proteome</keyword>
<gene>
    <name evidence="2" type="ORF">PVOR_01595</name>
</gene>
<sequence length="416" mass="48640">MKYRAYFDVPIDTVTKNMRGSSPYLLERLIEELDNAVDIKLSFFLYNNPFLHEKLEQLSDEGCLVHIYSIPLNGYTKQSVQIHNPIKNRSFPSSKYKYAEKIYRRIEEKLYPNIKLSLFPHTYVWYKQLFSRGKEAYSLHNKSMLVEMRDGSTKCISLSSNLAFADPPHSDNLLVVENERYATNMFRTYFDLLDRHSLSLAEYKEFSLSKYDFEYQVKPTDLDPDNYYGCYYTAPFITYNGQGSNHFVQGKIIDFIKSAKQKIYVCSQHFMDIDPFDKAARSVLTSLGELADMSPLMEIKVLKQTRANNQAQGKRTHIAEEYIKRIKDAEQRYLSPTVHDKFIIVDDKIIVMTANITPTQFAWGYPHAMKYAVNNEVHIVENCFSEINSFHFIEDIELAENYKAHFQTLWAISNEI</sequence>
<protein>
    <recommendedName>
        <fullName evidence="1">PLD phosphodiesterase domain-containing protein</fullName>
    </recommendedName>
</protein>
<dbReference type="GO" id="GO:0006793">
    <property type="term" value="P:phosphorus metabolic process"/>
    <property type="evidence" value="ECO:0007669"/>
    <property type="project" value="UniProtKB-ARBA"/>
</dbReference>
<organism evidence="2 3">
    <name type="scientific">Paenibacillus vortex V453</name>
    <dbReference type="NCBI Taxonomy" id="715225"/>
    <lineage>
        <taxon>Bacteria</taxon>
        <taxon>Bacillati</taxon>
        <taxon>Bacillota</taxon>
        <taxon>Bacilli</taxon>
        <taxon>Bacillales</taxon>
        <taxon>Paenibacillaceae</taxon>
        <taxon>Paenibacillus</taxon>
    </lineage>
</organism>
<comment type="caution">
    <text evidence="2">The sequence shown here is derived from an EMBL/GenBank/DDBJ whole genome shotgun (WGS) entry which is preliminary data.</text>
</comment>
<dbReference type="SUPFAM" id="SSF56024">
    <property type="entry name" value="Phospholipase D/nuclease"/>
    <property type="match status" value="1"/>
</dbReference>
<evidence type="ECO:0000313" key="2">
    <source>
        <dbReference type="EMBL" id="EFU43864.1"/>
    </source>
</evidence>
<feature type="domain" description="PLD phosphodiesterase" evidence="1">
    <location>
        <begin position="334"/>
        <end position="360"/>
    </location>
</feature>
<dbReference type="Proteomes" id="UP000003094">
    <property type="component" value="Unassembled WGS sequence"/>
</dbReference>
<dbReference type="PROSITE" id="PS50035">
    <property type="entry name" value="PLD"/>
    <property type="match status" value="1"/>
</dbReference>
<dbReference type="KEGG" id="pvo:PVOR_01595"/>
<evidence type="ECO:0000313" key="3">
    <source>
        <dbReference type="Proteomes" id="UP000003094"/>
    </source>
</evidence>
<dbReference type="GO" id="GO:0003824">
    <property type="term" value="F:catalytic activity"/>
    <property type="evidence" value="ECO:0007669"/>
    <property type="project" value="InterPro"/>
</dbReference>
<dbReference type="EMBL" id="ADHJ01000001">
    <property type="protein sequence ID" value="EFU43864.1"/>
    <property type="molecule type" value="Genomic_DNA"/>
</dbReference>
<dbReference type="AlphaFoldDB" id="A0A2R9T2T4"/>
<reference evidence="2 3" key="1">
    <citation type="journal article" date="2010" name="BMC Genomics">
        <title>Genome sequence of the pattern forming Paenibacillus vortex bacterium reveals potential for thriving in complex environments.</title>
        <authorList>
            <person name="Sirota-Madi A."/>
            <person name="Olender T."/>
            <person name="Helman Y."/>
            <person name="Ingham C."/>
            <person name="Brainis I."/>
            <person name="Roth D."/>
            <person name="Hagi E."/>
            <person name="Brodsky L."/>
            <person name="Leshkowitz D."/>
            <person name="Galatenko V."/>
            <person name="Nikolaev V."/>
            <person name="Mugasimangalam R.C."/>
            <person name="Bransburg-Zabary S."/>
            <person name="Gutnick D.L."/>
            <person name="Lancet D."/>
            <person name="Ben-Jacob E."/>
        </authorList>
    </citation>
    <scope>NUCLEOTIDE SEQUENCE [LARGE SCALE GENOMIC DNA]</scope>
    <source>
        <strain evidence="2 3">V453</strain>
    </source>
</reference>
<proteinExistence type="predicted"/>
<dbReference type="Gene3D" id="3.30.870.10">
    <property type="entry name" value="Endonuclease Chain A"/>
    <property type="match status" value="1"/>
</dbReference>
<evidence type="ECO:0000259" key="1">
    <source>
        <dbReference type="PROSITE" id="PS50035"/>
    </source>
</evidence>
<name>A0A2R9T2T4_9BACL</name>
<accession>A0A2R9T2T4</accession>